<accession>A0A9P0DAU8</accession>
<evidence type="ECO:0000313" key="2">
    <source>
        <dbReference type="EMBL" id="CAH1115004.1"/>
    </source>
</evidence>
<dbReference type="OrthoDB" id="6663142at2759"/>
<reference evidence="2" key="1">
    <citation type="submission" date="2022-01" db="EMBL/GenBank/DDBJ databases">
        <authorList>
            <person name="King R."/>
        </authorList>
    </citation>
    <scope>NUCLEOTIDE SEQUENCE</scope>
</reference>
<dbReference type="EMBL" id="OV651821">
    <property type="protein sequence ID" value="CAH1115004.1"/>
    <property type="molecule type" value="Genomic_DNA"/>
</dbReference>
<keyword evidence="3" id="KW-1185">Reference proteome</keyword>
<protein>
    <submittedName>
        <fullName evidence="2">Uncharacterized protein</fullName>
    </submittedName>
</protein>
<name>A0A9P0DAU8_9CUCU</name>
<evidence type="ECO:0000256" key="1">
    <source>
        <dbReference type="SAM" id="SignalP"/>
    </source>
</evidence>
<feature type="signal peptide" evidence="1">
    <location>
        <begin position="1"/>
        <end position="21"/>
    </location>
</feature>
<evidence type="ECO:0000313" key="3">
    <source>
        <dbReference type="Proteomes" id="UP001153636"/>
    </source>
</evidence>
<organism evidence="2 3">
    <name type="scientific">Psylliodes chrysocephalus</name>
    <dbReference type="NCBI Taxonomy" id="3402493"/>
    <lineage>
        <taxon>Eukaryota</taxon>
        <taxon>Metazoa</taxon>
        <taxon>Ecdysozoa</taxon>
        <taxon>Arthropoda</taxon>
        <taxon>Hexapoda</taxon>
        <taxon>Insecta</taxon>
        <taxon>Pterygota</taxon>
        <taxon>Neoptera</taxon>
        <taxon>Endopterygota</taxon>
        <taxon>Coleoptera</taxon>
        <taxon>Polyphaga</taxon>
        <taxon>Cucujiformia</taxon>
        <taxon>Chrysomeloidea</taxon>
        <taxon>Chrysomelidae</taxon>
        <taxon>Galerucinae</taxon>
        <taxon>Alticini</taxon>
        <taxon>Psylliodes</taxon>
    </lineage>
</organism>
<feature type="chain" id="PRO_5040217934" evidence="1">
    <location>
        <begin position="22"/>
        <end position="206"/>
    </location>
</feature>
<gene>
    <name evidence="2" type="ORF">PSYICH_LOCUS15621</name>
</gene>
<sequence length="206" mass="23192">MNRWKLLILLGLTLLVSLALAAQTKETCQCFEEFEPSEEGNEWICRGKKNYRIFRCGEERPPICECYKKGNVLKLDIGETACGSKGDNVNCGPTDVWGPQLLILLGLTTVVTVAFAAKCKKTCQCFEEFEPSKEGNEWICRGKKNLRIFLCGEERPPICECYKKGKVIKLDIGETACGNLGDNVNCGPTDVWGPYYERNPHRAIYH</sequence>
<keyword evidence="1" id="KW-0732">Signal</keyword>
<dbReference type="Proteomes" id="UP001153636">
    <property type="component" value="Chromosome 9"/>
</dbReference>
<dbReference type="AlphaFoldDB" id="A0A9P0DAU8"/>
<proteinExistence type="predicted"/>